<dbReference type="Proteomes" id="UP000014127">
    <property type="component" value="Unassembled WGS sequence"/>
</dbReference>
<evidence type="ECO:0000313" key="3">
    <source>
        <dbReference type="Proteomes" id="UP000014127"/>
    </source>
</evidence>
<dbReference type="STRING" id="44009.RV01_GL000728"/>
<comment type="caution">
    <text evidence="2">The sequence shown here is derived from an EMBL/GenBank/DDBJ whole genome shotgun (WGS) entry which is preliminary data.</text>
</comment>
<name>S1N979_9ENTE</name>
<dbReference type="eggNOG" id="COG1940">
    <property type="taxonomic scope" value="Bacteria"/>
</dbReference>
<dbReference type="PANTHER" id="PTHR18964">
    <property type="entry name" value="ROK (REPRESSOR, ORF, KINASE) FAMILY"/>
    <property type="match status" value="1"/>
</dbReference>
<comment type="similarity">
    <text evidence="1">Belongs to the ROK (NagC/XylR) family.</text>
</comment>
<dbReference type="PANTHER" id="PTHR18964:SF170">
    <property type="entry name" value="SUGAR KINASE"/>
    <property type="match status" value="1"/>
</dbReference>
<keyword evidence="3" id="KW-1185">Reference proteome</keyword>
<accession>S1N979</accession>
<protein>
    <recommendedName>
        <fullName evidence="4">ROK family protein</fullName>
    </recommendedName>
</protein>
<proteinExistence type="inferred from homology"/>
<dbReference type="OrthoDB" id="9795247at2"/>
<dbReference type="InterPro" id="IPR000600">
    <property type="entry name" value="ROK"/>
</dbReference>
<dbReference type="AlphaFoldDB" id="S1N979"/>
<sequence length="295" mass="32933">MNLLIFDCGETNIRHAYWNNNQLEQRGTFKTPSTWEQLKQDFLTIYESSQKTINGIALSVPGSVNKEKQRIEGNTTISYLLGFNIFAELEELFGLPVTIENDINCAGMAEFYLGAAKDTQDAVFVSMGNEISGTLFLKGQIHKGIHLYGGHFGLMYLNNGNNFSELATPVQMAFRYCKRMGLDPAEKNSAAVFALAKTEDRIAKEEVNNFYEYFAQGLWNIQFSYDPELIVLGTATSEDNDLEELLDEINQRLLQKLTANGIVDFVPKIVTSQGGKFANLIGAAANFFARQQGEA</sequence>
<evidence type="ECO:0008006" key="4">
    <source>
        <dbReference type="Google" id="ProtNLM"/>
    </source>
</evidence>
<evidence type="ECO:0000313" key="2">
    <source>
        <dbReference type="EMBL" id="EOT43721.1"/>
    </source>
</evidence>
<dbReference type="Pfam" id="PF00480">
    <property type="entry name" value="ROK"/>
    <property type="match status" value="1"/>
</dbReference>
<dbReference type="RefSeq" id="WP_016171504.1">
    <property type="nucleotide sequence ID" value="NZ_ASWK01000001.1"/>
</dbReference>
<evidence type="ECO:0000256" key="1">
    <source>
        <dbReference type="ARBA" id="ARBA00006479"/>
    </source>
</evidence>
<gene>
    <name evidence="2" type="ORF">OMK_00277</name>
</gene>
<dbReference type="InterPro" id="IPR043129">
    <property type="entry name" value="ATPase_NBD"/>
</dbReference>
<dbReference type="HOGENOM" id="CLU_036604_0_2_9"/>
<dbReference type="PATRIC" id="fig|1139219.3.peg.271"/>
<reference evidence="2 3" key="1">
    <citation type="submission" date="2013-03" db="EMBL/GenBank/DDBJ databases">
        <title>The Genome Sequence of Enterococcus dispar ATCC_51266 (Illumina only assembly).</title>
        <authorList>
            <consortium name="The Broad Institute Genomics Platform"/>
            <consortium name="The Broad Institute Genome Sequencing Center for Infectious Disease"/>
            <person name="Earl A."/>
            <person name="Russ C."/>
            <person name="Gilmore M."/>
            <person name="Surin D."/>
            <person name="Walker B."/>
            <person name="Young S."/>
            <person name="Zeng Q."/>
            <person name="Gargeya S."/>
            <person name="Fitzgerald M."/>
            <person name="Haas B."/>
            <person name="Abouelleil A."/>
            <person name="Allen A.W."/>
            <person name="Alvarado L."/>
            <person name="Arachchi H.M."/>
            <person name="Berlin A.M."/>
            <person name="Chapman S.B."/>
            <person name="Gainer-Dewar J."/>
            <person name="Goldberg J."/>
            <person name="Griggs A."/>
            <person name="Gujja S."/>
            <person name="Hansen M."/>
            <person name="Howarth C."/>
            <person name="Imamovic A."/>
            <person name="Ireland A."/>
            <person name="Larimer J."/>
            <person name="McCowan C."/>
            <person name="Murphy C."/>
            <person name="Pearson M."/>
            <person name="Poon T.W."/>
            <person name="Priest M."/>
            <person name="Roberts A."/>
            <person name="Saif S."/>
            <person name="Shea T."/>
            <person name="Sisk P."/>
            <person name="Sykes S."/>
            <person name="Wortman J."/>
            <person name="Nusbaum C."/>
            <person name="Birren B."/>
        </authorList>
    </citation>
    <scope>NUCLEOTIDE SEQUENCE [LARGE SCALE GENOMIC DNA]</scope>
    <source>
        <strain evidence="2 3">ATCC 51266</strain>
    </source>
</reference>
<dbReference type="SUPFAM" id="SSF53067">
    <property type="entry name" value="Actin-like ATPase domain"/>
    <property type="match status" value="1"/>
</dbReference>
<dbReference type="EMBL" id="AHYR01000002">
    <property type="protein sequence ID" value="EOT43721.1"/>
    <property type="molecule type" value="Genomic_DNA"/>
</dbReference>
<dbReference type="Gene3D" id="3.30.420.40">
    <property type="match status" value="2"/>
</dbReference>
<organism evidence="2 3">
    <name type="scientific">Enterococcus dispar ATCC 51266</name>
    <dbReference type="NCBI Taxonomy" id="1139219"/>
    <lineage>
        <taxon>Bacteria</taxon>
        <taxon>Bacillati</taxon>
        <taxon>Bacillota</taxon>
        <taxon>Bacilli</taxon>
        <taxon>Lactobacillales</taxon>
        <taxon>Enterococcaceae</taxon>
        <taxon>Enterococcus</taxon>
    </lineage>
</organism>